<feature type="domain" description="Luciferase-like" evidence="7">
    <location>
        <begin position="1"/>
        <end position="287"/>
    </location>
</feature>
<keyword evidence="9" id="KW-1185">Reference proteome</keyword>
<dbReference type="AlphaFoldDB" id="A0AA41YX92"/>
<feature type="binding site" evidence="6">
    <location>
        <position position="190"/>
    </location>
    <ligand>
        <name>FMN</name>
        <dbReference type="ChEBI" id="CHEBI:58210"/>
    </ligand>
</feature>
<dbReference type="EMBL" id="JAMOIM010000001">
    <property type="protein sequence ID" value="MCW6506623.1"/>
    <property type="molecule type" value="Genomic_DNA"/>
</dbReference>
<organism evidence="8 9">
    <name type="scientific">Lichenifustis flavocetrariae</name>
    <dbReference type="NCBI Taxonomy" id="2949735"/>
    <lineage>
        <taxon>Bacteria</taxon>
        <taxon>Pseudomonadati</taxon>
        <taxon>Pseudomonadota</taxon>
        <taxon>Alphaproteobacteria</taxon>
        <taxon>Hyphomicrobiales</taxon>
        <taxon>Lichenihabitantaceae</taxon>
        <taxon>Lichenifustis</taxon>
    </lineage>
</organism>
<dbReference type="InterPro" id="IPR050172">
    <property type="entry name" value="SsuD_RutA_monooxygenase"/>
</dbReference>
<dbReference type="Gene3D" id="3.20.20.30">
    <property type="entry name" value="Luciferase-like domain"/>
    <property type="match status" value="1"/>
</dbReference>
<dbReference type="EC" id="1.14.99.46" evidence="6"/>
<dbReference type="GO" id="GO:0046306">
    <property type="term" value="P:alkanesulfonate catabolic process"/>
    <property type="evidence" value="ECO:0007669"/>
    <property type="project" value="TreeGrafter"/>
</dbReference>
<feature type="binding site" evidence="6">
    <location>
        <position position="115"/>
    </location>
    <ligand>
        <name>FMN</name>
        <dbReference type="ChEBI" id="CHEBI:58210"/>
    </ligand>
</feature>
<evidence type="ECO:0000256" key="4">
    <source>
        <dbReference type="ARBA" id="ARBA00023002"/>
    </source>
</evidence>
<evidence type="ECO:0000256" key="1">
    <source>
        <dbReference type="ARBA" id="ARBA00022630"/>
    </source>
</evidence>
<comment type="similarity">
    <text evidence="6">Belongs to the NtaA/SnaA/DszA monooxygenase family. RutA subfamily.</text>
</comment>
<dbReference type="HAMAP" id="MF_01699">
    <property type="entry name" value="RutA"/>
    <property type="match status" value="1"/>
</dbReference>
<evidence type="ECO:0000256" key="5">
    <source>
        <dbReference type="ARBA" id="ARBA00023033"/>
    </source>
</evidence>
<keyword evidence="3 6" id="KW-0521">NADP</keyword>
<accession>A0AA41YX92</accession>
<evidence type="ECO:0000313" key="8">
    <source>
        <dbReference type="EMBL" id="MCW6506623.1"/>
    </source>
</evidence>
<dbReference type="GO" id="GO:0006212">
    <property type="term" value="P:uracil catabolic process"/>
    <property type="evidence" value="ECO:0007669"/>
    <property type="project" value="UniProtKB-UniRule"/>
</dbReference>
<dbReference type="InterPro" id="IPR019914">
    <property type="entry name" value="Pyrimidine_monooxygenase_RutA"/>
</dbReference>
<reference evidence="8" key="1">
    <citation type="submission" date="2022-05" db="EMBL/GenBank/DDBJ databases">
        <authorList>
            <person name="Pankratov T."/>
        </authorList>
    </citation>
    <scope>NUCLEOTIDE SEQUENCE</scope>
    <source>
        <strain evidence="8">BP6-180914</strain>
    </source>
</reference>
<comment type="catalytic activity">
    <reaction evidence="6">
        <text>uracil + FMNH2 + NADH + O2 = (Z)-3-ureidoacrylate + FMN + NAD(+) + H2O + H(+)</text>
        <dbReference type="Rhea" id="RHEA:31587"/>
        <dbReference type="ChEBI" id="CHEBI:15377"/>
        <dbReference type="ChEBI" id="CHEBI:15378"/>
        <dbReference type="ChEBI" id="CHEBI:15379"/>
        <dbReference type="ChEBI" id="CHEBI:17568"/>
        <dbReference type="ChEBI" id="CHEBI:57540"/>
        <dbReference type="ChEBI" id="CHEBI:57618"/>
        <dbReference type="ChEBI" id="CHEBI:57945"/>
        <dbReference type="ChEBI" id="CHEBI:58210"/>
        <dbReference type="ChEBI" id="CHEBI:59891"/>
        <dbReference type="EC" id="1.14.99.46"/>
    </reaction>
</comment>
<dbReference type="SUPFAM" id="SSF51679">
    <property type="entry name" value="Bacterial luciferase-like"/>
    <property type="match status" value="1"/>
</dbReference>
<keyword evidence="4 6" id="KW-0560">Oxidoreductase</keyword>
<protein>
    <recommendedName>
        <fullName evidence="6">Pyrimidine monooxygenase RutA</fullName>
        <ecNumber evidence="6">1.14.99.46</ecNumber>
    </recommendedName>
</protein>
<dbReference type="NCBIfam" id="TIGR03612">
    <property type="entry name" value="RutA"/>
    <property type="match status" value="1"/>
</dbReference>
<comment type="catalytic activity">
    <reaction evidence="6">
        <text>thymine + FMNH2 + NADH + O2 = (Z)-2-methylureidoacrylate + FMN + NAD(+) + H2O + H(+)</text>
        <dbReference type="Rhea" id="RHEA:31599"/>
        <dbReference type="ChEBI" id="CHEBI:15377"/>
        <dbReference type="ChEBI" id="CHEBI:15378"/>
        <dbReference type="ChEBI" id="CHEBI:15379"/>
        <dbReference type="ChEBI" id="CHEBI:17821"/>
        <dbReference type="ChEBI" id="CHEBI:57540"/>
        <dbReference type="ChEBI" id="CHEBI:57618"/>
        <dbReference type="ChEBI" id="CHEBI:57945"/>
        <dbReference type="ChEBI" id="CHEBI:58210"/>
        <dbReference type="ChEBI" id="CHEBI:143783"/>
        <dbReference type="EC" id="1.14.99.46"/>
    </reaction>
</comment>
<dbReference type="InterPro" id="IPR011251">
    <property type="entry name" value="Luciferase-like_dom"/>
</dbReference>
<gene>
    <name evidence="6 8" type="primary">rutA</name>
    <name evidence="8" type="ORF">M8523_01135</name>
</gene>
<evidence type="ECO:0000256" key="3">
    <source>
        <dbReference type="ARBA" id="ARBA00022857"/>
    </source>
</evidence>
<proteinExistence type="inferred from homology"/>
<comment type="caution">
    <text evidence="8">The sequence shown here is derived from an EMBL/GenBank/DDBJ whole genome shotgun (WGS) entry which is preliminary data.</text>
</comment>
<comment type="function">
    <text evidence="6">Catalyzes the pyrimidine ring opening between N-3 and C-4 by an unusual flavin hydroperoxide-catalyzed mechanism, adding oxygen atoms in the process to yield ureidoacrylate peracid, that immediately reacts with FMN forming ureidoacrylate and FMN-N(5)-oxide. The FMN-N(5)-oxide reacts spontaneously with NADH to produce FMN. Requires the flavin reductase RutF to regenerate FMN in vivo.</text>
</comment>
<feature type="binding site" evidence="6">
    <location>
        <begin position="140"/>
        <end position="141"/>
    </location>
    <ligand>
        <name>FMN</name>
        <dbReference type="ChEBI" id="CHEBI:58210"/>
    </ligand>
</feature>
<dbReference type="PANTHER" id="PTHR42847:SF4">
    <property type="entry name" value="ALKANESULFONATE MONOOXYGENASE-RELATED"/>
    <property type="match status" value="1"/>
</dbReference>
<sequence length="359" mass="39241">MDIGVFIPIGNNGWLISEAAPQYKPSYDLNKAVVQKAEHYGFEFALSMIKLHGFGGKTEFWDYNLESFTLMAGLAAVTTKIKLYASTAVLTLPPAIVARMATTIDSISGGRFGINIVSGWQKAEYDQMGLWPGDDYFGHRYEYSSEYVQVMKDLWSTGESNHKGRFFTMTDCAMKPLPSADIKIVAAGQSGRGMEFAASYADYNFVMGTGVNTPRACAPTCQKLVEAAAKTGRDVGSYVLFMVIADETDELAQAKWQKYRDGADVDALSWMADQGSKDAGDNGTAKHINLPEGAVNFNMGTLVGSYANVARMLDEIDTIEGAKGIMLTFDDFLIGLDQFGERIQPLMQSRATVQTRLAA</sequence>
<feature type="binding site" evidence="6">
    <location>
        <begin position="49"/>
        <end position="50"/>
    </location>
    <ligand>
        <name>FMN</name>
        <dbReference type="ChEBI" id="CHEBI:58210"/>
    </ligand>
</feature>
<dbReference type="GO" id="GO:0008726">
    <property type="term" value="F:alkanesulfonate monooxygenase activity"/>
    <property type="evidence" value="ECO:0007669"/>
    <property type="project" value="TreeGrafter"/>
</dbReference>
<evidence type="ECO:0000256" key="2">
    <source>
        <dbReference type="ARBA" id="ARBA00022643"/>
    </source>
</evidence>
<dbReference type="RefSeq" id="WP_282582979.1">
    <property type="nucleotide sequence ID" value="NZ_JAMOIM010000001.1"/>
</dbReference>
<dbReference type="Pfam" id="PF00296">
    <property type="entry name" value="Bac_luciferase"/>
    <property type="match status" value="1"/>
</dbReference>
<dbReference type="Proteomes" id="UP001165667">
    <property type="component" value="Unassembled WGS sequence"/>
</dbReference>
<evidence type="ECO:0000256" key="6">
    <source>
        <dbReference type="HAMAP-Rule" id="MF_01699"/>
    </source>
</evidence>
<keyword evidence="5 6" id="KW-0503">Monooxygenase</keyword>
<dbReference type="InterPro" id="IPR036661">
    <property type="entry name" value="Luciferase-like_sf"/>
</dbReference>
<evidence type="ECO:0000259" key="7">
    <source>
        <dbReference type="Pfam" id="PF00296"/>
    </source>
</evidence>
<dbReference type="PANTHER" id="PTHR42847">
    <property type="entry name" value="ALKANESULFONATE MONOOXYGENASE"/>
    <property type="match status" value="1"/>
</dbReference>
<keyword evidence="2 6" id="KW-0288">FMN</keyword>
<dbReference type="GO" id="GO:0052614">
    <property type="term" value="F:uracil oxygenase activity"/>
    <property type="evidence" value="ECO:0007669"/>
    <property type="project" value="UniProtKB-EC"/>
</dbReference>
<dbReference type="GO" id="GO:0019740">
    <property type="term" value="P:nitrogen utilization"/>
    <property type="evidence" value="ECO:0007669"/>
    <property type="project" value="UniProtKB-UniRule"/>
</dbReference>
<name>A0AA41YX92_9HYPH</name>
<feature type="binding site" evidence="6">
    <location>
        <position position="124"/>
    </location>
    <ligand>
        <name>FMN</name>
        <dbReference type="ChEBI" id="CHEBI:58210"/>
    </ligand>
</feature>
<keyword evidence="1 6" id="KW-0285">Flavoprotein</keyword>
<evidence type="ECO:0000313" key="9">
    <source>
        <dbReference type="Proteomes" id="UP001165667"/>
    </source>
</evidence>
<dbReference type="CDD" id="cd01094">
    <property type="entry name" value="Alkanesulfonate_monoxygenase"/>
    <property type="match status" value="1"/>
</dbReference>